<reference evidence="1" key="1">
    <citation type="journal article" date="2023" name="bioRxiv">
        <title>Improved chromosome-level genome assembly for marigold (Tagetes erecta).</title>
        <authorList>
            <person name="Jiang F."/>
            <person name="Yuan L."/>
            <person name="Wang S."/>
            <person name="Wang H."/>
            <person name="Xu D."/>
            <person name="Wang A."/>
            <person name="Fan W."/>
        </authorList>
    </citation>
    <scope>NUCLEOTIDE SEQUENCE</scope>
    <source>
        <strain evidence="1">WSJ</strain>
        <tissue evidence="1">Leaf</tissue>
    </source>
</reference>
<dbReference type="AlphaFoldDB" id="A0AAD8P1N4"/>
<dbReference type="EMBL" id="JAUHHV010000004">
    <property type="protein sequence ID" value="KAK1428854.1"/>
    <property type="molecule type" value="Genomic_DNA"/>
</dbReference>
<evidence type="ECO:0000313" key="1">
    <source>
        <dbReference type="EMBL" id="KAK1428854.1"/>
    </source>
</evidence>
<sequence length="179" mass="20161">MAANIPLTLHLIHRSSTITGDTTYHKPILSFPITNPKINLSSSSLRASSTLMHPLLKHPLCKKKHNGVDKSEEFDVNDEHVEMDHVNKKVSIIHDEGKSCFVFQGFDAHELISTILPLYRDHVVHEAQNDDDHDDDDVNDDVDDVGVGDHDEIEEDEDKKFDALFFTFFDDGSIGIKAT</sequence>
<proteinExistence type="predicted"/>
<keyword evidence="2" id="KW-1185">Reference proteome</keyword>
<dbReference type="Proteomes" id="UP001229421">
    <property type="component" value="Unassembled WGS sequence"/>
</dbReference>
<organism evidence="1 2">
    <name type="scientific">Tagetes erecta</name>
    <name type="common">African marigold</name>
    <dbReference type="NCBI Taxonomy" id="13708"/>
    <lineage>
        <taxon>Eukaryota</taxon>
        <taxon>Viridiplantae</taxon>
        <taxon>Streptophyta</taxon>
        <taxon>Embryophyta</taxon>
        <taxon>Tracheophyta</taxon>
        <taxon>Spermatophyta</taxon>
        <taxon>Magnoliopsida</taxon>
        <taxon>eudicotyledons</taxon>
        <taxon>Gunneridae</taxon>
        <taxon>Pentapetalae</taxon>
        <taxon>asterids</taxon>
        <taxon>campanulids</taxon>
        <taxon>Asterales</taxon>
        <taxon>Asteraceae</taxon>
        <taxon>Asteroideae</taxon>
        <taxon>Heliantheae alliance</taxon>
        <taxon>Tageteae</taxon>
        <taxon>Tagetes</taxon>
    </lineage>
</organism>
<accession>A0AAD8P1N4</accession>
<gene>
    <name evidence="1" type="ORF">QVD17_17694</name>
</gene>
<protein>
    <submittedName>
        <fullName evidence="1">Uncharacterized protein</fullName>
    </submittedName>
</protein>
<name>A0AAD8P1N4_TARER</name>
<comment type="caution">
    <text evidence="1">The sequence shown here is derived from an EMBL/GenBank/DDBJ whole genome shotgun (WGS) entry which is preliminary data.</text>
</comment>
<evidence type="ECO:0000313" key="2">
    <source>
        <dbReference type="Proteomes" id="UP001229421"/>
    </source>
</evidence>